<dbReference type="SUPFAM" id="SSF46894">
    <property type="entry name" value="C-terminal effector domain of the bipartite response regulators"/>
    <property type="match status" value="1"/>
</dbReference>
<dbReference type="PANTHER" id="PTHR44688:SF16">
    <property type="entry name" value="DNA-BINDING TRANSCRIPTIONAL ACTIVATOR DEVR_DOSR"/>
    <property type="match status" value="1"/>
</dbReference>
<dbReference type="CDD" id="cd06170">
    <property type="entry name" value="LuxR_C_like"/>
    <property type="match status" value="1"/>
</dbReference>
<sequence length="375" mass="39373">MASMSAARAERLQRSLSSLARAGGPLDSFAWDALDVLGGAVPHDLGCLAMTDPATGLVTRTFKVGLPDHLDSEVARFEYEVDDVNLFRDLVHRPCPVGVLDLDTGGRPERSARWRELLVPQFGQAHELRSVFRSGGAGWGLLAVFRPSGATGFSPDEAALVGHVATLIGGGLRAALVASTASDAESSTGPAVLVVGADDRLAQLTAAGERRLAELGGAPGSVLPLPLLSVVAAARAFAAGRSAVPPRLRVRAPSGQFLVVHAAPLAGTTAGGRDVVLTVEEACPPDVVSLVAAAFGLTERECDIVTHALRGADTQEIARRLYLSPYTVQDHLKSIFDKSGVRSRRELVSRIFLDQYAPRLGSALTPSGCFRPAPR</sequence>
<dbReference type="PANTHER" id="PTHR44688">
    <property type="entry name" value="DNA-BINDING TRANSCRIPTIONAL ACTIVATOR DEVR_DOSR"/>
    <property type="match status" value="1"/>
</dbReference>
<dbReference type="Proteomes" id="UP000198921">
    <property type="component" value="Unassembled WGS sequence"/>
</dbReference>
<dbReference type="STRING" id="1137993.SAMN05660209_04287"/>
<dbReference type="SMART" id="SM00421">
    <property type="entry name" value="HTH_LUXR"/>
    <property type="match status" value="1"/>
</dbReference>
<dbReference type="PROSITE" id="PS00622">
    <property type="entry name" value="HTH_LUXR_1"/>
    <property type="match status" value="1"/>
</dbReference>
<evidence type="ECO:0000256" key="2">
    <source>
        <dbReference type="ARBA" id="ARBA00023125"/>
    </source>
</evidence>
<proteinExistence type="predicted"/>
<gene>
    <name evidence="5" type="ORF">SAMN05660209_04287</name>
</gene>
<keyword evidence="6" id="KW-1185">Reference proteome</keyword>
<evidence type="ECO:0000256" key="3">
    <source>
        <dbReference type="ARBA" id="ARBA00023163"/>
    </source>
</evidence>
<keyword evidence="1" id="KW-0805">Transcription regulation</keyword>
<dbReference type="RefSeq" id="WP_091160711.1">
    <property type="nucleotide sequence ID" value="NZ_FNOT01000015.1"/>
</dbReference>
<dbReference type="PRINTS" id="PR00038">
    <property type="entry name" value="HTHLUXR"/>
</dbReference>
<dbReference type="InterPro" id="IPR000792">
    <property type="entry name" value="Tscrpt_reg_LuxR_C"/>
</dbReference>
<feature type="domain" description="HTH luxR-type" evidence="4">
    <location>
        <begin position="290"/>
        <end position="355"/>
    </location>
</feature>
<name>A0A1H3PBW4_9ACTN</name>
<dbReference type="OrthoDB" id="9815744at2"/>
<dbReference type="AlphaFoldDB" id="A0A1H3PBW4"/>
<dbReference type="EMBL" id="FNOT01000015">
    <property type="protein sequence ID" value="SDY98561.1"/>
    <property type="molecule type" value="Genomic_DNA"/>
</dbReference>
<keyword evidence="3" id="KW-0804">Transcription</keyword>
<protein>
    <submittedName>
        <fullName evidence="5">Regulatory protein, luxR family</fullName>
    </submittedName>
</protein>
<dbReference type="InterPro" id="IPR036388">
    <property type="entry name" value="WH-like_DNA-bd_sf"/>
</dbReference>
<organism evidence="5 6">
    <name type="scientific">Geodermatophilus africanus</name>
    <dbReference type="NCBI Taxonomy" id="1137993"/>
    <lineage>
        <taxon>Bacteria</taxon>
        <taxon>Bacillati</taxon>
        <taxon>Actinomycetota</taxon>
        <taxon>Actinomycetes</taxon>
        <taxon>Geodermatophilales</taxon>
        <taxon>Geodermatophilaceae</taxon>
        <taxon>Geodermatophilus</taxon>
    </lineage>
</organism>
<dbReference type="Gene3D" id="1.10.10.10">
    <property type="entry name" value="Winged helix-like DNA-binding domain superfamily/Winged helix DNA-binding domain"/>
    <property type="match status" value="1"/>
</dbReference>
<evidence type="ECO:0000256" key="1">
    <source>
        <dbReference type="ARBA" id="ARBA00023015"/>
    </source>
</evidence>
<accession>A0A1H3PBW4</accession>
<dbReference type="InterPro" id="IPR016032">
    <property type="entry name" value="Sig_transdc_resp-reg_C-effctor"/>
</dbReference>
<evidence type="ECO:0000313" key="5">
    <source>
        <dbReference type="EMBL" id="SDY98561.1"/>
    </source>
</evidence>
<dbReference type="Pfam" id="PF00196">
    <property type="entry name" value="GerE"/>
    <property type="match status" value="1"/>
</dbReference>
<evidence type="ECO:0000259" key="4">
    <source>
        <dbReference type="PROSITE" id="PS50043"/>
    </source>
</evidence>
<keyword evidence="2" id="KW-0238">DNA-binding</keyword>
<dbReference type="PROSITE" id="PS50043">
    <property type="entry name" value="HTH_LUXR_2"/>
    <property type="match status" value="1"/>
</dbReference>
<dbReference type="GO" id="GO:0006355">
    <property type="term" value="P:regulation of DNA-templated transcription"/>
    <property type="evidence" value="ECO:0007669"/>
    <property type="project" value="InterPro"/>
</dbReference>
<dbReference type="GO" id="GO:0003677">
    <property type="term" value="F:DNA binding"/>
    <property type="evidence" value="ECO:0007669"/>
    <property type="project" value="UniProtKB-KW"/>
</dbReference>
<evidence type="ECO:0000313" key="6">
    <source>
        <dbReference type="Proteomes" id="UP000198921"/>
    </source>
</evidence>
<reference evidence="6" key="1">
    <citation type="submission" date="2016-10" db="EMBL/GenBank/DDBJ databases">
        <authorList>
            <person name="Varghese N."/>
            <person name="Submissions S."/>
        </authorList>
    </citation>
    <scope>NUCLEOTIDE SEQUENCE [LARGE SCALE GENOMIC DNA]</scope>
    <source>
        <strain evidence="6">DSM 45422</strain>
    </source>
</reference>